<gene>
    <name evidence="2" type="ORF">HUO07_06215</name>
</gene>
<dbReference type="Proteomes" id="UP000589984">
    <property type="component" value="Unassembled WGS sequence"/>
</dbReference>
<protein>
    <recommendedName>
        <fullName evidence="4">Type VI secretion system-associated protein TagO</fullName>
    </recommendedName>
</protein>
<evidence type="ECO:0000313" key="3">
    <source>
        <dbReference type="Proteomes" id="UP000589984"/>
    </source>
</evidence>
<dbReference type="EMBL" id="JABWCV010000005">
    <property type="protein sequence ID" value="NVF13765.1"/>
    <property type="molecule type" value="Genomic_DNA"/>
</dbReference>
<dbReference type="InterPro" id="IPR017738">
    <property type="entry name" value="T6SS-assoc_VCA0118"/>
</dbReference>
<dbReference type="Pfam" id="PF11319">
    <property type="entry name" value="VasI"/>
    <property type="match status" value="1"/>
</dbReference>
<comment type="caution">
    <text evidence="2">The sequence shown here is derived from an EMBL/GenBank/DDBJ whole genome shotgun (WGS) entry which is preliminary data.</text>
</comment>
<proteinExistence type="predicted"/>
<feature type="region of interest" description="Disordered" evidence="1">
    <location>
        <begin position="26"/>
        <end position="66"/>
    </location>
</feature>
<keyword evidence="3" id="KW-1185">Reference proteome</keyword>
<evidence type="ECO:0008006" key="4">
    <source>
        <dbReference type="Google" id="ProtNLM"/>
    </source>
</evidence>
<feature type="compositionally biased region" description="Low complexity" evidence="1">
    <location>
        <begin position="31"/>
        <end position="46"/>
    </location>
</feature>
<organism evidence="2 3">
    <name type="scientific">Vreelandella maris</name>
    <dbReference type="NCBI Taxonomy" id="2729617"/>
    <lineage>
        <taxon>Bacteria</taxon>
        <taxon>Pseudomonadati</taxon>
        <taxon>Pseudomonadota</taxon>
        <taxon>Gammaproteobacteria</taxon>
        <taxon>Oceanospirillales</taxon>
        <taxon>Halomonadaceae</taxon>
        <taxon>Vreelandella</taxon>
    </lineage>
</organism>
<dbReference type="AlphaFoldDB" id="A0A7Y6RB80"/>
<feature type="compositionally biased region" description="Acidic residues" evidence="1">
    <location>
        <begin position="48"/>
        <end position="59"/>
    </location>
</feature>
<evidence type="ECO:0000313" key="2">
    <source>
        <dbReference type="EMBL" id="NVF13765.1"/>
    </source>
</evidence>
<dbReference type="RefSeq" id="WP_176302836.1">
    <property type="nucleotide sequence ID" value="NZ_JABWCV010000005.1"/>
</dbReference>
<evidence type="ECO:0000256" key="1">
    <source>
        <dbReference type="SAM" id="MobiDB-lite"/>
    </source>
</evidence>
<reference evidence="2 3" key="1">
    <citation type="submission" date="2020-06" db="EMBL/GenBank/DDBJ databases">
        <title>Halomonas sp. QX-1 draft genome sequence.</title>
        <authorList>
            <person name="Qiu X."/>
        </authorList>
    </citation>
    <scope>NUCLEOTIDE SEQUENCE [LARGE SCALE GENOMIC DNA]</scope>
    <source>
        <strain evidence="2 3">QX-1</strain>
    </source>
</reference>
<accession>A0A7Y6RB80</accession>
<sequence>MGSWKFIAALVAGIFIIGWLADDPDAGEDGGASSASASAESAPKSEATVDEVEEEDPLEEEPKQPVARAPLRSWQVTERTSAIDDSRNVWLTVRSRERISHWLGKPSRHATLTLRCMENTTSLILNMNDNHMADIQSYGDVTFRLDSEQAFTRSLRESTDNQMLGLWSGGLSIPVIKRMFDHDQITVRATPYNQGPITVTFPAHSLREQIEPLREACHW</sequence>
<name>A0A7Y6RB80_9GAMM</name>